<evidence type="ECO:0000313" key="3">
    <source>
        <dbReference type="Proteomes" id="UP001597343"/>
    </source>
</evidence>
<dbReference type="EMBL" id="JBHUIO010000005">
    <property type="protein sequence ID" value="MFD2170324.1"/>
    <property type="molecule type" value="Genomic_DNA"/>
</dbReference>
<dbReference type="RefSeq" id="WP_386046173.1">
    <property type="nucleotide sequence ID" value="NZ_JBHUIO010000005.1"/>
</dbReference>
<feature type="region of interest" description="Disordered" evidence="1">
    <location>
        <begin position="48"/>
        <end position="86"/>
    </location>
</feature>
<organism evidence="2 3">
    <name type="scientific">Tumebacillus lipolyticus</name>
    <dbReference type="NCBI Taxonomy" id="1280370"/>
    <lineage>
        <taxon>Bacteria</taxon>
        <taxon>Bacillati</taxon>
        <taxon>Bacillota</taxon>
        <taxon>Bacilli</taxon>
        <taxon>Bacillales</taxon>
        <taxon>Alicyclobacillaceae</taxon>
        <taxon>Tumebacillus</taxon>
    </lineage>
</organism>
<feature type="compositionally biased region" description="Low complexity" evidence="1">
    <location>
        <begin position="60"/>
        <end position="74"/>
    </location>
</feature>
<keyword evidence="3" id="KW-1185">Reference proteome</keyword>
<sequence length="200" mass="21082">MAGKSKTSGALRKRVRKLEAKLTDLQPGHPSYTHKKRLLQQEIQLAKAQINQRRSKRGGRSAASSSAATTAAQKKPPLPGGASFPSFQLPSPKSPTFYEDSIKSLGQLRSLCKQCVTYMQRADQMMDSLHGVGSNLHSAGVLPKLMKGNVKELTTGDWASLLMAFLNSPISGAIFGGGGGGASGESESAAEKPAQDGEAS</sequence>
<dbReference type="Proteomes" id="UP001597343">
    <property type="component" value="Unassembled WGS sequence"/>
</dbReference>
<feature type="compositionally biased region" description="Basic and acidic residues" evidence="1">
    <location>
        <begin position="189"/>
        <end position="200"/>
    </location>
</feature>
<comment type="caution">
    <text evidence="2">The sequence shown here is derived from an EMBL/GenBank/DDBJ whole genome shotgun (WGS) entry which is preliminary data.</text>
</comment>
<gene>
    <name evidence="2" type="ORF">ACFSOY_09965</name>
</gene>
<reference evidence="3" key="1">
    <citation type="journal article" date="2019" name="Int. J. Syst. Evol. Microbiol.">
        <title>The Global Catalogue of Microorganisms (GCM) 10K type strain sequencing project: providing services to taxonomists for standard genome sequencing and annotation.</title>
        <authorList>
            <consortium name="The Broad Institute Genomics Platform"/>
            <consortium name="The Broad Institute Genome Sequencing Center for Infectious Disease"/>
            <person name="Wu L."/>
            <person name="Ma J."/>
        </authorList>
    </citation>
    <scope>NUCLEOTIDE SEQUENCE [LARGE SCALE GENOMIC DNA]</scope>
    <source>
        <strain evidence="3">CGMCC 1.13574</strain>
    </source>
</reference>
<accession>A0ABW4ZYC0</accession>
<evidence type="ECO:0000313" key="2">
    <source>
        <dbReference type="EMBL" id="MFD2170324.1"/>
    </source>
</evidence>
<proteinExistence type="predicted"/>
<feature type="region of interest" description="Disordered" evidence="1">
    <location>
        <begin position="177"/>
        <end position="200"/>
    </location>
</feature>
<evidence type="ECO:0000256" key="1">
    <source>
        <dbReference type="SAM" id="MobiDB-lite"/>
    </source>
</evidence>
<protein>
    <submittedName>
        <fullName evidence="2">Uncharacterized protein</fullName>
    </submittedName>
</protein>
<name>A0ABW4ZYC0_9BACL</name>